<dbReference type="InterPro" id="IPR012338">
    <property type="entry name" value="Beta-lactam/transpept-like"/>
</dbReference>
<accession>A0A3N0EJJ3</accession>
<gene>
    <name evidence="4" type="ORF">ED312_09695</name>
</gene>
<dbReference type="EMBL" id="RJTM01000068">
    <property type="protein sequence ID" value="RNL87887.1"/>
    <property type="molecule type" value="Genomic_DNA"/>
</dbReference>
<feature type="domain" description="Beta-lactamase-related" evidence="2">
    <location>
        <begin position="268"/>
        <end position="547"/>
    </location>
</feature>
<sequence>MATISKKFIIVVAVLTMGFRYHVNAQDSTENSEGRENTFTDPRDGSVYKTVNIGTQVWFAENFAYLPEVDTVHISVYGYKGNSVKKAKGTESYKKYGALYSWEKANQLAPEGWRLPTDADWMLLETAVGMPKELAVKNGWRGDENSTVALKDKGHSGFDIKFAGWRTDYGDFRFQNEHANFWVADARDNERAYERLIGLNNKKIGREYGNKGCGFSVRYVRDIPVEHHITYPEKEWEMMDDVSEFGWSQDKINQLYRYAIDSTNATGIIVIQSGKMIYDYGDTHELSYIASVRKSLLSMLYGKYVENGTIKLNKTLKELNIDDIGKLSEIEKEATILDILQSKSGVYHPASNPGGNEWLFPERGSKKPGTYFIYNNWDFNVAGYILEQETGKDIYEAFEKDIANKTGFQQWDLSKQRKSGDTSKSKFKAYHFELSTRDMARIGYLMLRKGKWKNEQVIPASWVERMTTITTSYEEMYKVDPRLKDWPWWKWGQGLMWRIWDSPDIAPEFKGAYTATGNQGQYITVFPSMDIVVALKTKAVYGRRTNKEAYERFLNKLIDARK</sequence>
<proteinExistence type="predicted"/>
<evidence type="ECO:0000256" key="1">
    <source>
        <dbReference type="SAM" id="SignalP"/>
    </source>
</evidence>
<evidence type="ECO:0000313" key="5">
    <source>
        <dbReference type="Proteomes" id="UP000267469"/>
    </source>
</evidence>
<dbReference type="Gene3D" id="3.40.710.10">
    <property type="entry name" value="DD-peptidase/beta-lactamase superfamily"/>
    <property type="match status" value="1"/>
</dbReference>
<dbReference type="InterPro" id="IPR011871">
    <property type="entry name" value="Fib_succ_major"/>
</dbReference>
<dbReference type="InterPro" id="IPR001466">
    <property type="entry name" value="Beta-lactam-related"/>
</dbReference>
<name>A0A3N0EJJ3_SINP1</name>
<feature type="domain" description="Fibrobacter succinogenes major paralogous" evidence="3">
    <location>
        <begin position="51"/>
        <end position="221"/>
    </location>
</feature>
<reference evidence="4 5" key="1">
    <citation type="submission" date="2018-10" db="EMBL/GenBank/DDBJ databases">
        <title>Sinomicrobium pectinilyticum sp. nov., a pectinase-producing bacterium isolated from alkaline and saline soil, and emended description of the genus Sinomicrobium.</title>
        <authorList>
            <person name="Cheng B."/>
            <person name="Li C."/>
            <person name="Lai Q."/>
            <person name="Du M."/>
            <person name="Shao Z."/>
            <person name="Xu P."/>
            <person name="Yang C."/>
        </authorList>
    </citation>
    <scope>NUCLEOTIDE SEQUENCE [LARGE SCALE GENOMIC DNA]</scope>
    <source>
        <strain evidence="4 5">5DNS001</strain>
    </source>
</reference>
<dbReference type="Pfam" id="PF09603">
    <property type="entry name" value="Fib_succ_major"/>
    <property type="match status" value="1"/>
</dbReference>
<dbReference type="SUPFAM" id="SSF56601">
    <property type="entry name" value="beta-lactamase/transpeptidase-like"/>
    <property type="match status" value="1"/>
</dbReference>
<dbReference type="InterPro" id="IPR050789">
    <property type="entry name" value="Diverse_Enzym_Activities"/>
</dbReference>
<dbReference type="PANTHER" id="PTHR43283">
    <property type="entry name" value="BETA-LACTAMASE-RELATED"/>
    <property type="match status" value="1"/>
</dbReference>
<dbReference type="Proteomes" id="UP000267469">
    <property type="component" value="Unassembled WGS sequence"/>
</dbReference>
<feature type="signal peptide" evidence="1">
    <location>
        <begin position="1"/>
        <end position="25"/>
    </location>
</feature>
<keyword evidence="5" id="KW-1185">Reference proteome</keyword>
<protein>
    <recommendedName>
        <fullName evidence="6">Class C beta-lactamase-related serine hydrolase</fullName>
    </recommendedName>
</protein>
<organism evidence="4 5">
    <name type="scientific">Sinomicrobium pectinilyticum</name>
    <dbReference type="NCBI Taxonomy" id="1084421"/>
    <lineage>
        <taxon>Bacteria</taxon>
        <taxon>Pseudomonadati</taxon>
        <taxon>Bacteroidota</taxon>
        <taxon>Flavobacteriia</taxon>
        <taxon>Flavobacteriales</taxon>
        <taxon>Flavobacteriaceae</taxon>
        <taxon>Sinomicrobium</taxon>
    </lineage>
</organism>
<evidence type="ECO:0000259" key="3">
    <source>
        <dbReference type="Pfam" id="PF09603"/>
    </source>
</evidence>
<evidence type="ECO:0008006" key="6">
    <source>
        <dbReference type="Google" id="ProtNLM"/>
    </source>
</evidence>
<dbReference type="PANTHER" id="PTHR43283:SF7">
    <property type="entry name" value="BETA-LACTAMASE-RELATED DOMAIN-CONTAINING PROTEIN"/>
    <property type="match status" value="1"/>
</dbReference>
<evidence type="ECO:0000259" key="2">
    <source>
        <dbReference type="Pfam" id="PF00144"/>
    </source>
</evidence>
<dbReference type="NCBIfam" id="TIGR02145">
    <property type="entry name" value="Fib_succ_major"/>
    <property type="match status" value="1"/>
</dbReference>
<dbReference type="RefSeq" id="WP_123215803.1">
    <property type="nucleotide sequence ID" value="NZ_RJTM01000068.1"/>
</dbReference>
<keyword evidence="1" id="KW-0732">Signal</keyword>
<dbReference type="OrthoDB" id="9773047at2"/>
<dbReference type="Pfam" id="PF00144">
    <property type="entry name" value="Beta-lactamase"/>
    <property type="match status" value="1"/>
</dbReference>
<dbReference type="AlphaFoldDB" id="A0A3N0EJJ3"/>
<evidence type="ECO:0000313" key="4">
    <source>
        <dbReference type="EMBL" id="RNL87887.1"/>
    </source>
</evidence>
<comment type="caution">
    <text evidence="4">The sequence shown here is derived from an EMBL/GenBank/DDBJ whole genome shotgun (WGS) entry which is preliminary data.</text>
</comment>
<feature type="chain" id="PRO_5018302646" description="Class C beta-lactamase-related serine hydrolase" evidence="1">
    <location>
        <begin position="26"/>
        <end position="562"/>
    </location>
</feature>